<dbReference type="CDD" id="cd00067">
    <property type="entry name" value="GAL4"/>
    <property type="match status" value="1"/>
</dbReference>
<organism evidence="4 5">
    <name type="scientific">Humicola insolens</name>
    <name type="common">Soft-rot fungus</name>
    <dbReference type="NCBI Taxonomy" id="85995"/>
    <lineage>
        <taxon>Eukaryota</taxon>
        <taxon>Fungi</taxon>
        <taxon>Dikarya</taxon>
        <taxon>Ascomycota</taxon>
        <taxon>Pezizomycotina</taxon>
        <taxon>Sordariomycetes</taxon>
        <taxon>Sordariomycetidae</taxon>
        <taxon>Sordariales</taxon>
        <taxon>Chaetomiaceae</taxon>
        <taxon>Mycothermus</taxon>
    </lineage>
</organism>
<evidence type="ECO:0000313" key="4">
    <source>
        <dbReference type="EMBL" id="KAL1836181.1"/>
    </source>
</evidence>
<reference evidence="4 5" key="1">
    <citation type="journal article" date="2024" name="Commun. Biol.">
        <title>Comparative genomic analysis of thermophilic fungi reveals convergent evolutionary adaptations and gene losses.</title>
        <authorList>
            <person name="Steindorff A.S."/>
            <person name="Aguilar-Pontes M.V."/>
            <person name="Robinson A.J."/>
            <person name="Andreopoulos B."/>
            <person name="LaButti K."/>
            <person name="Kuo A."/>
            <person name="Mondo S."/>
            <person name="Riley R."/>
            <person name="Otillar R."/>
            <person name="Haridas S."/>
            <person name="Lipzen A."/>
            <person name="Grimwood J."/>
            <person name="Schmutz J."/>
            <person name="Clum A."/>
            <person name="Reid I.D."/>
            <person name="Moisan M.C."/>
            <person name="Butler G."/>
            <person name="Nguyen T.T.M."/>
            <person name="Dewar K."/>
            <person name="Conant G."/>
            <person name="Drula E."/>
            <person name="Henrissat B."/>
            <person name="Hansel C."/>
            <person name="Singer S."/>
            <person name="Hutchinson M.I."/>
            <person name="de Vries R.P."/>
            <person name="Natvig D.O."/>
            <person name="Powell A.J."/>
            <person name="Tsang A."/>
            <person name="Grigoriev I.V."/>
        </authorList>
    </citation>
    <scope>NUCLEOTIDE SEQUENCE [LARGE SCALE GENOMIC DNA]</scope>
    <source>
        <strain evidence="4 5">CBS 620.91</strain>
    </source>
</reference>
<evidence type="ECO:0000256" key="2">
    <source>
        <dbReference type="SAM" id="MobiDB-lite"/>
    </source>
</evidence>
<feature type="compositionally biased region" description="Low complexity" evidence="2">
    <location>
        <begin position="307"/>
        <end position="323"/>
    </location>
</feature>
<keyword evidence="1" id="KW-0539">Nucleus</keyword>
<feature type="region of interest" description="Disordered" evidence="2">
    <location>
        <begin position="199"/>
        <end position="218"/>
    </location>
</feature>
<dbReference type="InterPro" id="IPR052783">
    <property type="entry name" value="Metabolic/Drug-Res_Regulator"/>
</dbReference>
<name>A0ABR3V385_HUMIN</name>
<comment type="caution">
    <text evidence="4">The sequence shown here is derived from an EMBL/GenBank/DDBJ whole genome shotgun (WGS) entry which is preliminary data.</text>
</comment>
<gene>
    <name evidence="4" type="ORF">VTJ49DRAFT_5471</name>
</gene>
<keyword evidence="5" id="KW-1185">Reference proteome</keyword>
<dbReference type="PROSITE" id="PS00463">
    <property type="entry name" value="ZN2_CY6_FUNGAL_1"/>
    <property type="match status" value="1"/>
</dbReference>
<feature type="compositionally biased region" description="Polar residues" evidence="2">
    <location>
        <begin position="208"/>
        <end position="218"/>
    </location>
</feature>
<dbReference type="PANTHER" id="PTHR47655">
    <property type="entry name" value="QUINIC ACID UTILIZATION ACTIVATOR"/>
    <property type="match status" value="1"/>
</dbReference>
<accession>A0ABR3V385</accession>
<dbReference type="InterPro" id="IPR001138">
    <property type="entry name" value="Zn2Cys6_DnaBD"/>
</dbReference>
<dbReference type="SUPFAM" id="SSF57701">
    <property type="entry name" value="Zn2/Cys6 DNA-binding domain"/>
    <property type="match status" value="1"/>
</dbReference>
<evidence type="ECO:0000259" key="3">
    <source>
        <dbReference type="PROSITE" id="PS50048"/>
    </source>
</evidence>
<dbReference type="PROSITE" id="PS50048">
    <property type="entry name" value="ZN2_CY6_FUNGAL_2"/>
    <property type="match status" value="1"/>
</dbReference>
<protein>
    <recommendedName>
        <fullName evidence="3">Zn(2)-C6 fungal-type domain-containing protein</fullName>
    </recommendedName>
</protein>
<dbReference type="Pfam" id="PF00172">
    <property type="entry name" value="Zn_clus"/>
    <property type="match status" value="1"/>
</dbReference>
<dbReference type="Gene3D" id="4.10.240.10">
    <property type="entry name" value="Zn(2)-C6 fungal-type DNA-binding domain"/>
    <property type="match status" value="1"/>
</dbReference>
<dbReference type="Proteomes" id="UP001583172">
    <property type="component" value="Unassembled WGS sequence"/>
</dbReference>
<dbReference type="EMBL" id="JAZGSY010000451">
    <property type="protein sequence ID" value="KAL1836181.1"/>
    <property type="molecule type" value="Genomic_DNA"/>
</dbReference>
<feature type="region of interest" description="Disordered" evidence="2">
    <location>
        <begin position="1"/>
        <end position="60"/>
    </location>
</feature>
<evidence type="ECO:0000256" key="1">
    <source>
        <dbReference type="ARBA" id="ARBA00023242"/>
    </source>
</evidence>
<dbReference type="PANTHER" id="PTHR47655:SF3">
    <property type="entry name" value="ZN(II)2CYS6 TRANSCRIPTION FACTOR (EUROFUNG)"/>
    <property type="match status" value="1"/>
</dbReference>
<sequence length="399" mass="43246">MESLPTPPNEDLVRPQAIKKPQGHSKSLKTVPRALKRSSPHSHPPSPARESHPPHGDGRHKRVWKACERCRMKKTKCDGEFPCKRCKDDGLICTAGTRKKTEYKQLPPGYAEVLENTQFVLVATVQKLYAMVRNGDTWDLGEPELNDRGQPVVHNVAAKLGCLRPNNDLDLPVHSIFPEDEAGMAELARQLREHNAATATARAAAATGSSPSVLLSQSTTGRIDPTYQQYPHADSAASSSPASDADHSDFEGDSSNYRRSAFGATSSSSTLSMSPASLSLGEFDVSPPVSTLASSTGSFNAWMSGAQQQQQQQQQQRQEQQQQQIWMASQGFLDTDMVGNASGLLAGSGFGMKMPQNSAFSSSCRNPSGIMMGMADPMIYSGYDEDPLLRPLFANPANI</sequence>
<feature type="compositionally biased region" description="Low complexity" evidence="2">
    <location>
        <begin position="231"/>
        <end position="243"/>
    </location>
</feature>
<feature type="region of interest" description="Disordered" evidence="2">
    <location>
        <begin position="303"/>
        <end position="323"/>
    </location>
</feature>
<dbReference type="InterPro" id="IPR036864">
    <property type="entry name" value="Zn2-C6_fun-type_DNA-bd_sf"/>
</dbReference>
<evidence type="ECO:0000313" key="5">
    <source>
        <dbReference type="Proteomes" id="UP001583172"/>
    </source>
</evidence>
<proteinExistence type="predicted"/>
<dbReference type="CDD" id="cd15486">
    <property type="entry name" value="ZIP_Sip4"/>
    <property type="match status" value="1"/>
</dbReference>
<dbReference type="SMART" id="SM00066">
    <property type="entry name" value="GAL4"/>
    <property type="match status" value="1"/>
</dbReference>
<feature type="region of interest" description="Disordered" evidence="2">
    <location>
        <begin position="223"/>
        <end position="256"/>
    </location>
</feature>
<feature type="domain" description="Zn(2)-C6 fungal-type" evidence="3">
    <location>
        <begin position="66"/>
        <end position="95"/>
    </location>
</feature>